<gene>
    <name evidence="4" type="ORF">GCM10009809_33260</name>
</gene>
<sequence length="257" mass="26775">MPHIDDETLALRALGEDVLDPGQRLHLDDCPACARTVADLARAVDSARSPSAAPELVPPAPEVWSRVHRELGLTEVPDTLAPGGASGASEHADAGGDDEAPRADVVELAPARERRAWWPALVAACAALVLGIAGGVLWERRSVEPAETTVASAVLDPLPAWPDASGEAVVQETADGRRQIVVSVDAPAPEGTYREVWLLRADVSGLVSLGILEGTEGRFDVPDGLDLAAYPVVDVSEEPLDGDPAHSGDSVVRGPLA</sequence>
<name>A0ABP4VU32_9MICO</name>
<keyword evidence="2" id="KW-1133">Transmembrane helix</keyword>
<evidence type="ECO:0000259" key="3">
    <source>
        <dbReference type="Pfam" id="PF10099"/>
    </source>
</evidence>
<accession>A0ABP4VU32</accession>
<keyword evidence="5" id="KW-1185">Reference proteome</keyword>
<evidence type="ECO:0000256" key="2">
    <source>
        <dbReference type="SAM" id="Phobius"/>
    </source>
</evidence>
<keyword evidence="2" id="KW-0472">Membrane</keyword>
<evidence type="ECO:0000313" key="4">
    <source>
        <dbReference type="EMBL" id="GAA1735450.1"/>
    </source>
</evidence>
<dbReference type="Proteomes" id="UP001501138">
    <property type="component" value="Unassembled WGS sequence"/>
</dbReference>
<protein>
    <recommendedName>
        <fullName evidence="3">Anti-sigma K factor RskA C-terminal domain-containing protein</fullName>
    </recommendedName>
</protein>
<feature type="domain" description="Anti-sigma K factor RskA C-terminal" evidence="3">
    <location>
        <begin position="122"/>
        <end position="249"/>
    </location>
</feature>
<feature type="compositionally biased region" description="Basic and acidic residues" evidence="1">
    <location>
        <begin position="90"/>
        <end position="100"/>
    </location>
</feature>
<feature type="transmembrane region" description="Helical" evidence="2">
    <location>
        <begin position="116"/>
        <end position="138"/>
    </location>
</feature>
<comment type="caution">
    <text evidence="4">The sequence shown here is derived from an EMBL/GenBank/DDBJ whole genome shotgun (WGS) entry which is preliminary data.</text>
</comment>
<organism evidence="4 5">
    <name type="scientific">Isoptericola hypogeus</name>
    <dbReference type="NCBI Taxonomy" id="300179"/>
    <lineage>
        <taxon>Bacteria</taxon>
        <taxon>Bacillati</taxon>
        <taxon>Actinomycetota</taxon>
        <taxon>Actinomycetes</taxon>
        <taxon>Micrococcales</taxon>
        <taxon>Promicromonosporaceae</taxon>
        <taxon>Isoptericola</taxon>
    </lineage>
</organism>
<keyword evidence="2" id="KW-0812">Transmembrane</keyword>
<dbReference type="RefSeq" id="WP_344249754.1">
    <property type="nucleotide sequence ID" value="NZ_BAAAPM010000008.1"/>
</dbReference>
<dbReference type="Pfam" id="PF10099">
    <property type="entry name" value="RskA_C"/>
    <property type="match status" value="1"/>
</dbReference>
<feature type="region of interest" description="Disordered" evidence="1">
    <location>
        <begin position="76"/>
        <end position="100"/>
    </location>
</feature>
<evidence type="ECO:0000313" key="5">
    <source>
        <dbReference type="Proteomes" id="UP001501138"/>
    </source>
</evidence>
<reference evidence="5" key="1">
    <citation type="journal article" date="2019" name="Int. J. Syst. Evol. Microbiol.">
        <title>The Global Catalogue of Microorganisms (GCM) 10K type strain sequencing project: providing services to taxonomists for standard genome sequencing and annotation.</title>
        <authorList>
            <consortium name="The Broad Institute Genomics Platform"/>
            <consortium name="The Broad Institute Genome Sequencing Center for Infectious Disease"/>
            <person name="Wu L."/>
            <person name="Ma J."/>
        </authorList>
    </citation>
    <scope>NUCLEOTIDE SEQUENCE [LARGE SCALE GENOMIC DNA]</scope>
    <source>
        <strain evidence="5">JCM 15589</strain>
    </source>
</reference>
<proteinExistence type="predicted"/>
<dbReference type="InterPro" id="IPR018764">
    <property type="entry name" value="RskA_C"/>
</dbReference>
<evidence type="ECO:0000256" key="1">
    <source>
        <dbReference type="SAM" id="MobiDB-lite"/>
    </source>
</evidence>
<feature type="region of interest" description="Disordered" evidence="1">
    <location>
        <begin position="238"/>
        <end position="257"/>
    </location>
</feature>
<dbReference type="EMBL" id="BAAAPM010000008">
    <property type="protein sequence ID" value="GAA1735450.1"/>
    <property type="molecule type" value="Genomic_DNA"/>
</dbReference>